<dbReference type="GeneID" id="64691490"/>
<reference evidence="2" key="1">
    <citation type="journal article" date="2020" name="New Phytol.">
        <title>Comparative genomics reveals dynamic genome evolution in host specialist ectomycorrhizal fungi.</title>
        <authorList>
            <person name="Lofgren L.A."/>
            <person name="Nguyen N.H."/>
            <person name="Vilgalys R."/>
            <person name="Ruytinx J."/>
            <person name="Liao H.L."/>
            <person name="Branco S."/>
            <person name="Kuo A."/>
            <person name="LaButti K."/>
            <person name="Lipzen A."/>
            <person name="Andreopoulos W."/>
            <person name="Pangilinan J."/>
            <person name="Riley R."/>
            <person name="Hundley H."/>
            <person name="Na H."/>
            <person name="Barry K."/>
            <person name="Grigoriev I.V."/>
            <person name="Stajich J.E."/>
            <person name="Kennedy P.G."/>
        </authorList>
    </citation>
    <scope>NUCLEOTIDE SEQUENCE</scope>
    <source>
        <strain evidence="2">FC423</strain>
    </source>
</reference>
<protein>
    <recommendedName>
        <fullName evidence="4">Secreted protein</fullName>
    </recommendedName>
</protein>
<accession>A0A9P7F0H3</accession>
<comment type="caution">
    <text evidence="2">The sequence shown here is derived from an EMBL/GenBank/DDBJ whole genome shotgun (WGS) entry which is preliminary data.</text>
</comment>
<evidence type="ECO:0000313" key="2">
    <source>
        <dbReference type="EMBL" id="KAG2100442.1"/>
    </source>
</evidence>
<evidence type="ECO:0008006" key="4">
    <source>
        <dbReference type="Google" id="ProtNLM"/>
    </source>
</evidence>
<dbReference type="Proteomes" id="UP000823399">
    <property type="component" value="Unassembled WGS sequence"/>
</dbReference>
<feature type="signal peptide" evidence="1">
    <location>
        <begin position="1"/>
        <end position="26"/>
    </location>
</feature>
<organism evidence="2 3">
    <name type="scientific">Suillus discolor</name>
    <dbReference type="NCBI Taxonomy" id="1912936"/>
    <lineage>
        <taxon>Eukaryota</taxon>
        <taxon>Fungi</taxon>
        <taxon>Dikarya</taxon>
        <taxon>Basidiomycota</taxon>
        <taxon>Agaricomycotina</taxon>
        <taxon>Agaricomycetes</taxon>
        <taxon>Agaricomycetidae</taxon>
        <taxon>Boletales</taxon>
        <taxon>Suillineae</taxon>
        <taxon>Suillaceae</taxon>
        <taxon>Suillus</taxon>
    </lineage>
</organism>
<dbReference type="EMBL" id="JABBWM010000054">
    <property type="protein sequence ID" value="KAG2100442.1"/>
    <property type="molecule type" value="Genomic_DNA"/>
</dbReference>
<keyword evidence="1" id="KW-0732">Signal</keyword>
<proteinExistence type="predicted"/>
<feature type="chain" id="PRO_5040163413" description="Secreted protein" evidence="1">
    <location>
        <begin position="27"/>
        <end position="74"/>
    </location>
</feature>
<gene>
    <name evidence="2" type="ORF">F5147DRAFT_325198</name>
</gene>
<evidence type="ECO:0000313" key="3">
    <source>
        <dbReference type="Proteomes" id="UP000823399"/>
    </source>
</evidence>
<dbReference type="RefSeq" id="XP_041289547.1">
    <property type="nucleotide sequence ID" value="XM_041429231.1"/>
</dbReference>
<dbReference type="AlphaFoldDB" id="A0A9P7F0H3"/>
<keyword evidence="3" id="KW-1185">Reference proteome</keyword>
<name>A0A9P7F0H3_9AGAM</name>
<sequence>MNSTRCAWSSFVVTVALFDCCHFVLEASPRLRLMIGKEQQERSAVAQGETHNHIYVYYMLLYYREFKCYSSSML</sequence>
<evidence type="ECO:0000256" key="1">
    <source>
        <dbReference type="SAM" id="SignalP"/>
    </source>
</evidence>